<reference evidence="1" key="1">
    <citation type="submission" date="2015-12" db="EMBL/GenBank/DDBJ databases">
        <title>Update maize B73 reference genome by single molecule sequencing technologies.</title>
        <authorList>
            <consortium name="Maize Genome Sequencing Project"/>
            <person name="Ware D."/>
        </authorList>
    </citation>
    <scope>NUCLEOTIDE SEQUENCE [LARGE SCALE GENOMIC DNA]</scope>
    <source>
        <tissue evidence="1">Seedling</tissue>
    </source>
</reference>
<sequence length="111" mass="12352">MPRRLAPYRSFASQIRESPYRSCRGGCHSHRSIKFSSSPLSREDGVCVCRPGEHARRSGARRRVRQAVVAERIGRRGGHCQGQQSFCPAGWFRAGASQGRRPCRVQPSTGV</sequence>
<name>A0A1D6LAL9_MAIZE</name>
<gene>
    <name evidence="1" type="ORF">ZEAMMB73_Zm00001d034757</name>
</gene>
<dbReference type="EMBL" id="CM007647">
    <property type="protein sequence ID" value="ONM11170.1"/>
    <property type="molecule type" value="Genomic_DNA"/>
</dbReference>
<accession>A0A1D6LAL9</accession>
<proteinExistence type="predicted"/>
<dbReference type="AlphaFoldDB" id="A0A1D6LAL9"/>
<organism evidence="1">
    <name type="scientific">Zea mays</name>
    <name type="common">Maize</name>
    <dbReference type="NCBI Taxonomy" id="4577"/>
    <lineage>
        <taxon>Eukaryota</taxon>
        <taxon>Viridiplantae</taxon>
        <taxon>Streptophyta</taxon>
        <taxon>Embryophyta</taxon>
        <taxon>Tracheophyta</taxon>
        <taxon>Spermatophyta</taxon>
        <taxon>Magnoliopsida</taxon>
        <taxon>Liliopsida</taxon>
        <taxon>Poales</taxon>
        <taxon>Poaceae</taxon>
        <taxon>PACMAD clade</taxon>
        <taxon>Panicoideae</taxon>
        <taxon>Andropogonodae</taxon>
        <taxon>Andropogoneae</taxon>
        <taxon>Tripsacinae</taxon>
        <taxon>Zea</taxon>
    </lineage>
</organism>
<protein>
    <submittedName>
        <fullName evidence="1">Electron transfer flavoprotein subunit alpha mitochondrial</fullName>
    </submittedName>
</protein>
<evidence type="ECO:0000313" key="1">
    <source>
        <dbReference type="EMBL" id="ONM11171.1"/>
    </source>
</evidence>
<dbReference type="EMBL" id="CM007647">
    <property type="protein sequence ID" value="ONM11171.1"/>
    <property type="molecule type" value="Genomic_DNA"/>
</dbReference>